<accession>A0ABW5U8F6</accession>
<feature type="region of interest" description="Disordered" evidence="1">
    <location>
        <begin position="28"/>
        <end position="67"/>
    </location>
</feature>
<organism evidence="2 3">
    <name type="scientific">Sphingobacterium populi</name>
    <dbReference type="NCBI Taxonomy" id="1812824"/>
    <lineage>
        <taxon>Bacteria</taxon>
        <taxon>Pseudomonadati</taxon>
        <taxon>Bacteroidota</taxon>
        <taxon>Sphingobacteriia</taxon>
        <taxon>Sphingobacteriales</taxon>
        <taxon>Sphingobacteriaceae</taxon>
        <taxon>Sphingobacterium</taxon>
    </lineage>
</organism>
<feature type="compositionally biased region" description="Basic and acidic residues" evidence="1">
    <location>
        <begin position="30"/>
        <end position="41"/>
    </location>
</feature>
<evidence type="ECO:0000313" key="3">
    <source>
        <dbReference type="Proteomes" id="UP001597418"/>
    </source>
</evidence>
<reference evidence="3" key="1">
    <citation type="journal article" date="2019" name="Int. J. Syst. Evol. Microbiol.">
        <title>The Global Catalogue of Microorganisms (GCM) 10K type strain sequencing project: providing services to taxonomists for standard genome sequencing and annotation.</title>
        <authorList>
            <consortium name="The Broad Institute Genomics Platform"/>
            <consortium name="The Broad Institute Genome Sequencing Center for Infectious Disease"/>
            <person name="Wu L."/>
            <person name="Ma J."/>
        </authorList>
    </citation>
    <scope>NUCLEOTIDE SEQUENCE [LARGE SCALE GENOMIC DNA]</scope>
    <source>
        <strain evidence="3">KCTC 42247</strain>
    </source>
</reference>
<keyword evidence="3" id="KW-1185">Reference proteome</keyword>
<evidence type="ECO:0000256" key="1">
    <source>
        <dbReference type="SAM" id="MobiDB-lite"/>
    </source>
</evidence>
<protein>
    <submittedName>
        <fullName evidence="2">Uncharacterized protein</fullName>
    </submittedName>
</protein>
<proteinExistence type="predicted"/>
<gene>
    <name evidence="2" type="ORF">ACFSQ6_01865</name>
</gene>
<evidence type="ECO:0000313" key="2">
    <source>
        <dbReference type="EMBL" id="MFD2742135.1"/>
    </source>
</evidence>
<comment type="caution">
    <text evidence="2">The sequence shown here is derived from an EMBL/GenBank/DDBJ whole genome shotgun (WGS) entry which is preliminary data.</text>
</comment>
<dbReference type="Proteomes" id="UP001597418">
    <property type="component" value="Unassembled WGS sequence"/>
</dbReference>
<name>A0ABW5U8F6_9SPHI</name>
<feature type="compositionally biased region" description="Basic and acidic residues" evidence="1">
    <location>
        <begin position="58"/>
        <end position="67"/>
    </location>
</feature>
<sequence>MATKVETKITGLKKDKKEDTYRELTSVVKKNKENKQDKDAEAGVDAGDEQLNDTPNDPEAKITKKKN</sequence>
<dbReference type="EMBL" id="JBHUMB010000005">
    <property type="protein sequence ID" value="MFD2742135.1"/>
    <property type="molecule type" value="Genomic_DNA"/>
</dbReference>
<dbReference type="RefSeq" id="WP_066753595.1">
    <property type="nucleotide sequence ID" value="NZ_JBHUMB010000005.1"/>
</dbReference>